<gene>
    <name evidence="1" type="ORF">PHYBLDRAFT_144853</name>
</gene>
<evidence type="ECO:0000313" key="2">
    <source>
        <dbReference type="Proteomes" id="UP000077315"/>
    </source>
</evidence>
<keyword evidence="2" id="KW-1185">Reference proteome</keyword>
<protein>
    <submittedName>
        <fullName evidence="1">Uncharacterized protein</fullName>
    </submittedName>
</protein>
<dbReference type="AlphaFoldDB" id="A0A163DZH8"/>
<dbReference type="VEuPathDB" id="FungiDB:PHYBLDRAFT_144853"/>
<dbReference type="GeneID" id="28992219"/>
<sequence length="107" mass="12196">MTFLWIENYFGAGNVEQVTVCEKEMNKTDENENEDKKFVNLKINKEACPAEFGKQMFNTRSTPFSRKDFKIFKDDIVAVITGSSADGLEKYESPVPKTANTNKEITN</sequence>
<dbReference type="EMBL" id="KV440979">
    <property type="protein sequence ID" value="OAD74400.1"/>
    <property type="molecule type" value="Genomic_DNA"/>
</dbReference>
<organism evidence="1 2">
    <name type="scientific">Phycomyces blakesleeanus (strain ATCC 8743b / DSM 1359 / FGSC 10004 / NBRC 33097 / NRRL 1555)</name>
    <dbReference type="NCBI Taxonomy" id="763407"/>
    <lineage>
        <taxon>Eukaryota</taxon>
        <taxon>Fungi</taxon>
        <taxon>Fungi incertae sedis</taxon>
        <taxon>Mucoromycota</taxon>
        <taxon>Mucoromycotina</taxon>
        <taxon>Mucoromycetes</taxon>
        <taxon>Mucorales</taxon>
        <taxon>Phycomycetaceae</taxon>
        <taxon>Phycomyces</taxon>
    </lineage>
</organism>
<name>A0A163DZH8_PHYB8</name>
<dbReference type="RefSeq" id="XP_018292440.1">
    <property type="nucleotide sequence ID" value="XM_018431313.1"/>
</dbReference>
<accession>A0A163DZH8</accession>
<proteinExistence type="predicted"/>
<dbReference type="Proteomes" id="UP000077315">
    <property type="component" value="Unassembled WGS sequence"/>
</dbReference>
<dbReference type="InParanoid" id="A0A163DZH8"/>
<reference evidence="2" key="1">
    <citation type="submission" date="2015-06" db="EMBL/GenBank/DDBJ databases">
        <title>Expansion of signal transduction pathways in fungi by whole-genome duplication.</title>
        <authorList>
            <consortium name="DOE Joint Genome Institute"/>
            <person name="Corrochano L.M."/>
            <person name="Kuo A."/>
            <person name="Marcet-Houben M."/>
            <person name="Polaino S."/>
            <person name="Salamov A."/>
            <person name="Villalobos J.M."/>
            <person name="Alvarez M.I."/>
            <person name="Avalos J."/>
            <person name="Benito E.P."/>
            <person name="Benoit I."/>
            <person name="Burger G."/>
            <person name="Camino L.P."/>
            <person name="Canovas D."/>
            <person name="Cerda-Olmedo E."/>
            <person name="Cheng J.-F."/>
            <person name="Dominguez A."/>
            <person name="Elias M."/>
            <person name="Eslava A.P."/>
            <person name="Glaser F."/>
            <person name="Grimwood J."/>
            <person name="Gutierrez G."/>
            <person name="Heitman J."/>
            <person name="Henrissat B."/>
            <person name="Iturriaga E.A."/>
            <person name="Lang B.F."/>
            <person name="Lavin J.L."/>
            <person name="Lee S."/>
            <person name="Li W."/>
            <person name="Lindquist E."/>
            <person name="Lopez-Garcia S."/>
            <person name="Luque E.M."/>
            <person name="Marcos A.T."/>
            <person name="Martin J."/>
            <person name="McCluskey K."/>
            <person name="Medina H.R."/>
            <person name="Miralles-Duran A."/>
            <person name="Miyazaki A."/>
            <person name="Munoz-Torres E."/>
            <person name="Oguiza J.A."/>
            <person name="Ohm R."/>
            <person name="Olmedo M."/>
            <person name="Orejas M."/>
            <person name="Ortiz-Castellanos L."/>
            <person name="Pisabarro A.G."/>
            <person name="Rodriguez-Romero J."/>
            <person name="Ruiz-Herrera J."/>
            <person name="Ruiz-Vazquez R."/>
            <person name="Sanz C."/>
            <person name="Schackwitz W."/>
            <person name="Schmutz J."/>
            <person name="Shahriari M."/>
            <person name="Shelest E."/>
            <person name="Silva-Franco F."/>
            <person name="Soanes D."/>
            <person name="Syed K."/>
            <person name="Tagua V.G."/>
            <person name="Talbot N.J."/>
            <person name="Thon M."/>
            <person name="De vries R.P."/>
            <person name="Wiebenga A."/>
            <person name="Yadav J.S."/>
            <person name="Braun E.L."/>
            <person name="Baker S."/>
            <person name="Garre V."/>
            <person name="Horwitz B."/>
            <person name="Torres-Martinez S."/>
            <person name="Idnurm A."/>
            <person name="Herrera-Estrella A."/>
            <person name="Gabaldon T."/>
            <person name="Grigoriev I.V."/>
        </authorList>
    </citation>
    <scope>NUCLEOTIDE SEQUENCE [LARGE SCALE GENOMIC DNA]</scope>
    <source>
        <strain evidence="2">NRRL 1555(-)</strain>
    </source>
</reference>
<evidence type="ECO:0000313" key="1">
    <source>
        <dbReference type="EMBL" id="OAD74400.1"/>
    </source>
</evidence>